<dbReference type="PATRIC" id="fig|1396.428.peg.615"/>
<evidence type="ECO:0000256" key="1">
    <source>
        <dbReference type="SAM" id="Phobius"/>
    </source>
</evidence>
<gene>
    <name evidence="2" type="ORF">B4077_4273</name>
</gene>
<dbReference type="AlphaFoldDB" id="A0A0G8EJ33"/>
<dbReference type="Proteomes" id="UP000035214">
    <property type="component" value="Unassembled WGS sequence"/>
</dbReference>
<sequence length="179" mass="19858">MDNRKETTVTVSMVKLNIYAFLIIFALAFGIGYLHIFLSGGVQFEFTLPVMFLLIIGMIVLICIHEAIHLIGFRYIGGVPWSELKWGVNWKLGVAYAHSKQVITVKQMKKVLMLPFLPTGILPIVIGLATNVQSISFLGILLTASCIGDIALYQKVSKFPGDALVKDHPSKPQFTVYES</sequence>
<feature type="transmembrane region" description="Helical" evidence="1">
    <location>
        <begin position="16"/>
        <end position="38"/>
    </location>
</feature>
<accession>A0A0G8EJ33</accession>
<organism evidence="2 3">
    <name type="scientific">Bacillus cereus</name>
    <dbReference type="NCBI Taxonomy" id="1396"/>
    <lineage>
        <taxon>Bacteria</taxon>
        <taxon>Bacillati</taxon>
        <taxon>Bacillota</taxon>
        <taxon>Bacilli</taxon>
        <taxon>Bacillales</taxon>
        <taxon>Bacillaceae</taxon>
        <taxon>Bacillus</taxon>
        <taxon>Bacillus cereus group</taxon>
    </lineage>
</organism>
<keyword evidence="1" id="KW-0812">Transmembrane</keyword>
<dbReference type="EMBL" id="LCYI01000050">
    <property type="protein sequence ID" value="KLA24279.1"/>
    <property type="molecule type" value="Genomic_DNA"/>
</dbReference>
<evidence type="ECO:0000313" key="3">
    <source>
        <dbReference type="Proteomes" id="UP000035214"/>
    </source>
</evidence>
<feature type="transmembrane region" description="Helical" evidence="1">
    <location>
        <begin position="111"/>
        <end position="129"/>
    </location>
</feature>
<keyword evidence="1" id="KW-1133">Transmembrane helix</keyword>
<dbReference type="Pfam" id="PF11667">
    <property type="entry name" value="DUF3267"/>
    <property type="match status" value="1"/>
</dbReference>
<name>A0A0G8EJ33_BACCE</name>
<dbReference type="InterPro" id="IPR021683">
    <property type="entry name" value="DUF3267"/>
</dbReference>
<protein>
    <recommendedName>
        <fullName evidence="4">Diaminopimelate epimerase</fullName>
    </recommendedName>
</protein>
<feature type="transmembrane region" description="Helical" evidence="1">
    <location>
        <begin position="50"/>
        <end position="76"/>
    </location>
</feature>
<reference evidence="2 3" key="1">
    <citation type="submission" date="2015-04" db="EMBL/GenBank/DDBJ databases">
        <title>Draft Genome Sequences of Eight Spore-Forming Food Isolates of Bacillus cereus Genome sequencing.</title>
        <authorList>
            <person name="Krawcyk A.O."/>
            <person name="de Jong A."/>
            <person name="Eijlander R.T."/>
            <person name="Berendsen E.M."/>
            <person name="Holsappel S."/>
            <person name="Wells-Bennik M."/>
            <person name="Kuipers O.P."/>
        </authorList>
    </citation>
    <scope>NUCLEOTIDE SEQUENCE [LARGE SCALE GENOMIC DNA]</scope>
    <source>
        <strain evidence="2 3">B4077</strain>
    </source>
</reference>
<proteinExistence type="predicted"/>
<comment type="caution">
    <text evidence="2">The sequence shown here is derived from an EMBL/GenBank/DDBJ whole genome shotgun (WGS) entry which is preliminary data.</text>
</comment>
<dbReference type="RefSeq" id="WP_000370314.1">
    <property type="nucleotide sequence ID" value="NZ_LCYI01000050.1"/>
</dbReference>
<evidence type="ECO:0008006" key="4">
    <source>
        <dbReference type="Google" id="ProtNLM"/>
    </source>
</evidence>
<keyword evidence="1" id="KW-0472">Membrane</keyword>
<evidence type="ECO:0000313" key="2">
    <source>
        <dbReference type="EMBL" id="KLA24279.1"/>
    </source>
</evidence>